<keyword evidence="3" id="KW-1185">Reference proteome</keyword>
<dbReference type="AlphaFoldDB" id="A0A543F0X2"/>
<evidence type="ECO:0000313" key="2">
    <source>
        <dbReference type="EMBL" id="TQM27478.1"/>
    </source>
</evidence>
<dbReference type="GO" id="GO:0016646">
    <property type="term" value="F:oxidoreductase activity, acting on the CH-NH group of donors, NAD or NADP as acceptor"/>
    <property type="evidence" value="ECO:0007669"/>
    <property type="project" value="TreeGrafter"/>
</dbReference>
<accession>A0A543F0X2</accession>
<gene>
    <name evidence="2" type="ORF">FB391_1495</name>
</gene>
<proteinExistence type="predicted"/>
<reference evidence="2 3" key="1">
    <citation type="submission" date="2019-06" db="EMBL/GenBank/DDBJ databases">
        <title>Sequencing the genomes of 1000 actinobacteria strains.</title>
        <authorList>
            <person name="Klenk H.-P."/>
        </authorList>
    </citation>
    <scope>NUCLEOTIDE SEQUENCE [LARGE SCALE GENOMIC DNA]</scope>
    <source>
        <strain evidence="2 3">DSM 105492</strain>
    </source>
</reference>
<dbReference type="PANTHER" id="PTHR43355:SF2">
    <property type="entry name" value="FLAVIN REDUCTASE (NADPH)"/>
    <property type="match status" value="1"/>
</dbReference>
<dbReference type="Gene3D" id="3.40.50.720">
    <property type="entry name" value="NAD(P)-binding Rossmann-like Domain"/>
    <property type="match status" value="1"/>
</dbReference>
<sequence>MARIAVIGGSGYAGRHIVAEAVSRGHSVLSIARRIPSERQPGAMYIEGSLTDVPALLAQLQGVDVVVSAVAPRGDMAGLVRPNIAALVSALPEGVRIGVIGGAGGSLVTEGGERLVDLPTFSEDYKPEALEALGVLEDLQALSPDAADWFYIHPAGGFGAWNPGERTGEYRTGGDVVVTDPEGESYISGPDLAVAIVDEIEHPQHPRRRFTVGY</sequence>
<feature type="domain" description="NAD(P)-binding" evidence="1">
    <location>
        <begin position="8"/>
        <end position="203"/>
    </location>
</feature>
<evidence type="ECO:0000313" key="3">
    <source>
        <dbReference type="Proteomes" id="UP000320235"/>
    </source>
</evidence>
<dbReference type="OrthoDB" id="3191258at2"/>
<dbReference type="SUPFAM" id="SSF51735">
    <property type="entry name" value="NAD(P)-binding Rossmann-fold domains"/>
    <property type="match status" value="1"/>
</dbReference>
<comment type="caution">
    <text evidence="2">The sequence shown here is derived from an EMBL/GenBank/DDBJ whole genome shotgun (WGS) entry which is preliminary data.</text>
</comment>
<protein>
    <recommendedName>
        <fullName evidence="1">NAD(P)-binding domain-containing protein</fullName>
    </recommendedName>
</protein>
<dbReference type="InterPro" id="IPR036291">
    <property type="entry name" value="NAD(P)-bd_dom_sf"/>
</dbReference>
<dbReference type="RefSeq" id="WP_141893831.1">
    <property type="nucleotide sequence ID" value="NZ_BAABLH010000004.1"/>
</dbReference>
<organism evidence="2 3">
    <name type="scientific">Microbacterium kyungheense</name>
    <dbReference type="NCBI Taxonomy" id="1263636"/>
    <lineage>
        <taxon>Bacteria</taxon>
        <taxon>Bacillati</taxon>
        <taxon>Actinomycetota</taxon>
        <taxon>Actinomycetes</taxon>
        <taxon>Micrococcales</taxon>
        <taxon>Microbacteriaceae</taxon>
        <taxon>Microbacterium</taxon>
    </lineage>
</organism>
<name>A0A543F0X2_9MICO</name>
<dbReference type="Proteomes" id="UP000320235">
    <property type="component" value="Unassembled WGS sequence"/>
</dbReference>
<dbReference type="InterPro" id="IPR016040">
    <property type="entry name" value="NAD(P)-bd_dom"/>
</dbReference>
<evidence type="ECO:0000259" key="1">
    <source>
        <dbReference type="Pfam" id="PF13460"/>
    </source>
</evidence>
<dbReference type="PANTHER" id="PTHR43355">
    <property type="entry name" value="FLAVIN REDUCTASE (NADPH)"/>
    <property type="match status" value="1"/>
</dbReference>
<dbReference type="EMBL" id="VFPE01000002">
    <property type="protein sequence ID" value="TQM27478.1"/>
    <property type="molecule type" value="Genomic_DNA"/>
</dbReference>
<dbReference type="Pfam" id="PF13460">
    <property type="entry name" value="NAD_binding_10"/>
    <property type="match status" value="1"/>
</dbReference>
<dbReference type="InterPro" id="IPR051606">
    <property type="entry name" value="Polyketide_Oxido-like"/>
</dbReference>